<protein>
    <recommendedName>
        <fullName evidence="7">Endolytic murein transglycosylase</fullName>
        <ecNumber evidence="7">4.2.2.29</ecNumber>
    </recommendedName>
    <alternativeName>
        <fullName evidence="7">Peptidoglycan lytic transglycosylase</fullName>
    </alternativeName>
    <alternativeName>
        <fullName evidence="7">Peptidoglycan polymerization terminase</fullName>
    </alternativeName>
</protein>
<comment type="function">
    <text evidence="7">Functions as a peptidoglycan terminase that cleaves nascent peptidoglycan strands endolytically to terminate their elongation.</text>
</comment>
<dbReference type="OrthoDB" id="9814591at2"/>
<dbReference type="RefSeq" id="WP_085212680.1">
    <property type="nucleotide sequence ID" value="NZ_FXAM01000001.1"/>
</dbReference>
<dbReference type="NCBIfam" id="TIGR00247">
    <property type="entry name" value="endolytic transglycosylase MltG"/>
    <property type="match status" value="1"/>
</dbReference>
<dbReference type="GO" id="GO:0071555">
    <property type="term" value="P:cell wall organization"/>
    <property type="evidence" value="ECO:0007669"/>
    <property type="project" value="UniProtKB-KW"/>
</dbReference>
<reference evidence="8 9" key="1">
    <citation type="submission" date="2016-12" db="EMBL/GenBank/DDBJ databases">
        <authorList>
            <person name="Song W.-J."/>
            <person name="Kurnit D.M."/>
        </authorList>
    </citation>
    <scope>NUCLEOTIDE SEQUENCE [LARGE SCALE GENOMIC DNA]</scope>
    <source>
        <strain evidence="8 9">175</strain>
    </source>
</reference>
<organism evidence="8 9">
    <name type="scientific">Methylomagnum ishizawai</name>
    <dbReference type="NCBI Taxonomy" id="1760988"/>
    <lineage>
        <taxon>Bacteria</taxon>
        <taxon>Pseudomonadati</taxon>
        <taxon>Pseudomonadota</taxon>
        <taxon>Gammaproteobacteria</taxon>
        <taxon>Methylococcales</taxon>
        <taxon>Methylococcaceae</taxon>
        <taxon>Methylomagnum</taxon>
    </lineage>
</organism>
<comment type="similarity">
    <text evidence="7">Belongs to the transglycosylase MltG family.</text>
</comment>
<evidence type="ECO:0000313" key="9">
    <source>
        <dbReference type="Proteomes" id="UP000192923"/>
    </source>
</evidence>
<evidence type="ECO:0000256" key="7">
    <source>
        <dbReference type="HAMAP-Rule" id="MF_02065"/>
    </source>
</evidence>
<dbReference type="GO" id="GO:0008932">
    <property type="term" value="F:lytic endotransglycosylase activity"/>
    <property type="evidence" value="ECO:0007669"/>
    <property type="project" value="UniProtKB-UniRule"/>
</dbReference>
<dbReference type="PANTHER" id="PTHR30518:SF2">
    <property type="entry name" value="ENDOLYTIC MUREIN TRANSGLYCOSYLASE"/>
    <property type="match status" value="1"/>
</dbReference>
<dbReference type="Gene3D" id="3.30.1490.480">
    <property type="entry name" value="Endolytic murein transglycosylase"/>
    <property type="match status" value="1"/>
</dbReference>
<proteinExistence type="inferred from homology"/>
<keyword evidence="3 7" id="KW-1133">Transmembrane helix</keyword>
<dbReference type="GO" id="GO:0009252">
    <property type="term" value="P:peptidoglycan biosynthetic process"/>
    <property type="evidence" value="ECO:0007669"/>
    <property type="project" value="UniProtKB-UniRule"/>
</dbReference>
<keyword evidence="4 7" id="KW-0472">Membrane</keyword>
<keyword evidence="2 7" id="KW-0812">Transmembrane</keyword>
<comment type="subcellular location">
    <subcellularLocation>
        <location evidence="7">Cell inner membrane</location>
        <topology evidence="7">Single-pass membrane protein</topology>
    </subcellularLocation>
</comment>
<dbReference type="EC" id="4.2.2.29" evidence="7"/>
<evidence type="ECO:0000256" key="2">
    <source>
        <dbReference type="ARBA" id="ARBA00022692"/>
    </source>
</evidence>
<evidence type="ECO:0000256" key="1">
    <source>
        <dbReference type="ARBA" id="ARBA00022475"/>
    </source>
</evidence>
<dbReference type="Pfam" id="PF02618">
    <property type="entry name" value="YceG"/>
    <property type="match status" value="1"/>
</dbReference>
<dbReference type="PANTHER" id="PTHR30518">
    <property type="entry name" value="ENDOLYTIC MUREIN TRANSGLYCOSYLASE"/>
    <property type="match status" value="1"/>
</dbReference>
<feature type="site" description="Important for catalytic activity" evidence="7">
    <location>
        <position position="233"/>
    </location>
</feature>
<keyword evidence="9" id="KW-1185">Reference proteome</keyword>
<dbReference type="CDD" id="cd08010">
    <property type="entry name" value="MltG_like"/>
    <property type="match status" value="1"/>
</dbReference>
<sequence length="348" mass="38526">MVDDENPGGTGPQRPHFPLGYRLLGGLVLLSSLLAGWLWMDYRRFVDSPLGLKSPVVFEIGQGEGLQAIAQGLKRRGILRKPLWFEWLAYSGGAHQRLKYGEYEIPVDATPRTLLDRIVAGKVLQHPVTVVEGWKFSEMLAALALNPVLNHRLAGQPPEAVMAALGFPGQAPEGRFFPDTYFVTKGTSDLEILRRAHAKMDDILDREWQGRPAGLPFASSYEALILASIVEKETARPEERTAVAGVFLRRLQKKMRLQTDPTVIYGMGAAYDGDIRKGDLLRDTPYNTYTRSGLPPTPIALPGLPAIHAALHPDVGDSLYFVARGDGSHVFSATLEAHRRAVERFQKR</sequence>
<feature type="transmembrane region" description="Helical" evidence="7">
    <location>
        <begin position="20"/>
        <end position="40"/>
    </location>
</feature>
<dbReference type="InterPro" id="IPR003770">
    <property type="entry name" value="MLTG-like"/>
</dbReference>
<keyword evidence="1 7" id="KW-1003">Cell membrane</keyword>
<accession>A0A1Y6CW59</accession>
<dbReference type="Proteomes" id="UP000192923">
    <property type="component" value="Unassembled WGS sequence"/>
</dbReference>
<evidence type="ECO:0000256" key="6">
    <source>
        <dbReference type="ARBA" id="ARBA00023316"/>
    </source>
</evidence>
<comment type="catalytic activity">
    <reaction evidence="7">
        <text>a peptidoglycan chain = a peptidoglycan chain with N-acetyl-1,6-anhydromuramyl-[peptide] at the reducing end + a peptidoglycan chain with N-acetylglucosamine at the non-reducing end.</text>
        <dbReference type="EC" id="4.2.2.29"/>
    </reaction>
</comment>
<dbReference type="Gene3D" id="3.30.160.60">
    <property type="entry name" value="Classic Zinc Finger"/>
    <property type="match status" value="1"/>
</dbReference>
<dbReference type="HAMAP" id="MF_02065">
    <property type="entry name" value="MltG"/>
    <property type="match status" value="1"/>
</dbReference>
<evidence type="ECO:0000313" key="8">
    <source>
        <dbReference type="EMBL" id="SMF94899.1"/>
    </source>
</evidence>
<dbReference type="EMBL" id="FXAM01000001">
    <property type="protein sequence ID" value="SMF94899.1"/>
    <property type="molecule type" value="Genomic_DNA"/>
</dbReference>
<dbReference type="AlphaFoldDB" id="A0A1Y6CW59"/>
<evidence type="ECO:0000256" key="3">
    <source>
        <dbReference type="ARBA" id="ARBA00022989"/>
    </source>
</evidence>
<gene>
    <name evidence="7" type="primary">mltG</name>
    <name evidence="8" type="ORF">SAMN02949497_2238</name>
</gene>
<dbReference type="GO" id="GO:0005886">
    <property type="term" value="C:plasma membrane"/>
    <property type="evidence" value="ECO:0007669"/>
    <property type="project" value="UniProtKB-SubCell"/>
</dbReference>
<keyword evidence="5 7" id="KW-0456">Lyase</keyword>
<evidence type="ECO:0000256" key="4">
    <source>
        <dbReference type="ARBA" id="ARBA00023136"/>
    </source>
</evidence>
<keyword evidence="6 7" id="KW-0961">Cell wall biogenesis/degradation</keyword>
<evidence type="ECO:0000256" key="5">
    <source>
        <dbReference type="ARBA" id="ARBA00023239"/>
    </source>
</evidence>
<dbReference type="STRING" id="1760988.SAMN02949497_2238"/>
<keyword evidence="7" id="KW-0997">Cell inner membrane</keyword>
<name>A0A1Y6CW59_9GAMM</name>